<name>A0ABT3MSV9_9GAMM</name>
<reference evidence="1 2" key="1">
    <citation type="submission" date="2022-10" db="EMBL/GenBank/DDBJ databases">
        <title>High-quality genome sequences of two octocoral-associated bacteria, Endozoicomonas euniceicola EF212 and Endozoicomonas gorgoniicola PS125.</title>
        <authorList>
            <person name="Chiou Y.-J."/>
            <person name="Chen Y.-H."/>
        </authorList>
    </citation>
    <scope>NUCLEOTIDE SEQUENCE [LARGE SCALE GENOMIC DNA]</scope>
    <source>
        <strain evidence="1 2">PS125</strain>
    </source>
</reference>
<dbReference type="Proteomes" id="UP001209854">
    <property type="component" value="Unassembled WGS sequence"/>
</dbReference>
<dbReference type="EMBL" id="JAPFCC010000001">
    <property type="protein sequence ID" value="MCW7552443.1"/>
    <property type="molecule type" value="Genomic_DNA"/>
</dbReference>
<evidence type="ECO:0000313" key="2">
    <source>
        <dbReference type="Proteomes" id="UP001209854"/>
    </source>
</evidence>
<organism evidence="1 2">
    <name type="scientific">Endozoicomonas gorgoniicola</name>
    <dbReference type="NCBI Taxonomy" id="1234144"/>
    <lineage>
        <taxon>Bacteria</taxon>
        <taxon>Pseudomonadati</taxon>
        <taxon>Pseudomonadota</taxon>
        <taxon>Gammaproteobacteria</taxon>
        <taxon>Oceanospirillales</taxon>
        <taxon>Endozoicomonadaceae</taxon>
        <taxon>Endozoicomonas</taxon>
    </lineage>
</organism>
<gene>
    <name evidence="1" type="ORF">NX722_07255</name>
</gene>
<dbReference type="RefSeq" id="WP_262567405.1">
    <property type="nucleotide sequence ID" value="NZ_JAPFCC010000001.1"/>
</dbReference>
<comment type="caution">
    <text evidence="1">The sequence shown here is derived from an EMBL/GenBank/DDBJ whole genome shotgun (WGS) entry which is preliminary data.</text>
</comment>
<evidence type="ECO:0000313" key="1">
    <source>
        <dbReference type="EMBL" id="MCW7552443.1"/>
    </source>
</evidence>
<accession>A0ABT3MSV9</accession>
<protein>
    <submittedName>
        <fullName evidence="1">Uncharacterized protein</fullName>
    </submittedName>
</protein>
<sequence length="239" mass="27439">MPFPPVKTEDIYEESNMLLLTKSLFFQDTTRIPGSRCAPSFRRVEPRFFGYVYRCVDADDITFMFENGIFPIKCNLETGVYIVRRYQSYAKSGHVLTDVSTPLNLLNTPNFYTYICYYQARYLYPSWRNHTFLIDIRELGGIVHKTPSWSPEYKNLNSRAFDGFPITKKIFDVVITYPVSASKIVGVIKELPSPNLSQHSEQLKLYVNPNYTGGMEGAMAVAASFNGESFYGESQWEVV</sequence>
<proteinExistence type="predicted"/>
<keyword evidence="2" id="KW-1185">Reference proteome</keyword>